<evidence type="ECO:0000313" key="3">
    <source>
        <dbReference type="Proteomes" id="UP000026960"/>
    </source>
</evidence>
<dbReference type="HOGENOM" id="CLU_143249_0_0_1"/>
<evidence type="ECO:0000256" key="1">
    <source>
        <dbReference type="SAM" id="MobiDB-lite"/>
    </source>
</evidence>
<dbReference type="Proteomes" id="UP000026960">
    <property type="component" value="Chromosome 11"/>
</dbReference>
<organism evidence="2">
    <name type="scientific">Oryza barthii</name>
    <dbReference type="NCBI Taxonomy" id="65489"/>
    <lineage>
        <taxon>Eukaryota</taxon>
        <taxon>Viridiplantae</taxon>
        <taxon>Streptophyta</taxon>
        <taxon>Embryophyta</taxon>
        <taxon>Tracheophyta</taxon>
        <taxon>Spermatophyta</taxon>
        <taxon>Magnoliopsida</taxon>
        <taxon>Liliopsida</taxon>
        <taxon>Poales</taxon>
        <taxon>Poaceae</taxon>
        <taxon>BOP clade</taxon>
        <taxon>Oryzoideae</taxon>
        <taxon>Oryzeae</taxon>
        <taxon>Oryzinae</taxon>
        <taxon>Oryza</taxon>
    </lineage>
</organism>
<dbReference type="PaxDb" id="65489-OBART11G12080.1"/>
<reference evidence="2" key="2">
    <citation type="submission" date="2015-03" db="UniProtKB">
        <authorList>
            <consortium name="EnsemblPlants"/>
        </authorList>
    </citation>
    <scope>IDENTIFICATION</scope>
</reference>
<feature type="region of interest" description="Disordered" evidence="1">
    <location>
        <begin position="83"/>
        <end position="117"/>
    </location>
</feature>
<feature type="compositionally biased region" description="Basic and acidic residues" evidence="1">
    <location>
        <begin position="98"/>
        <end position="117"/>
    </location>
</feature>
<name>A0A0D3HLD7_9ORYZ</name>
<proteinExistence type="predicted"/>
<dbReference type="Gramene" id="OBART11G12080.1">
    <property type="protein sequence ID" value="OBART11G12080.1"/>
    <property type="gene ID" value="OBART11G12080"/>
</dbReference>
<sequence>MLGHGHHRSISIPRASQTKPLSHRFPLPFPFRNQPSQSPPLVAGAISCRRRSSLLPNALYRQPPSLSTRCSGTRVAAGVTVFHPPESRRPSSPFSLFVRDEREKKQEEGGNRRRRDI</sequence>
<reference evidence="2" key="1">
    <citation type="journal article" date="2009" name="Rice">
        <title>De Novo Next Generation Sequencing of Plant Genomes.</title>
        <authorList>
            <person name="Rounsley S."/>
            <person name="Marri P.R."/>
            <person name="Yu Y."/>
            <person name="He R."/>
            <person name="Sisneros N."/>
            <person name="Goicoechea J.L."/>
            <person name="Lee S.J."/>
            <person name="Angelova A."/>
            <person name="Kudrna D."/>
            <person name="Luo M."/>
            <person name="Affourtit J."/>
            <person name="Desany B."/>
            <person name="Knight J."/>
            <person name="Niazi F."/>
            <person name="Egholm M."/>
            <person name="Wing R.A."/>
        </authorList>
    </citation>
    <scope>NUCLEOTIDE SEQUENCE [LARGE SCALE GENOMIC DNA]</scope>
    <source>
        <strain evidence="2">cv. IRGC 105608</strain>
    </source>
</reference>
<protein>
    <submittedName>
        <fullName evidence="2">Uncharacterized protein</fullName>
    </submittedName>
</protein>
<dbReference type="EnsemblPlants" id="OBART11G12080.1">
    <property type="protein sequence ID" value="OBART11G12080.1"/>
    <property type="gene ID" value="OBART11G12080"/>
</dbReference>
<keyword evidence="3" id="KW-1185">Reference proteome</keyword>
<evidence type="ECO:0000313" key="2">
    <source>
        <dbReference type="EnsemblPlants" id="OBART11G12080.1"/>
    </source>
</evidence>
<dbReference type="AlphaFoldDB" id="A0A0D3HLD7"/>
<feature type="region of interest" description="Disordered" evidence="1">
    <location>
        <begin position="1"/>
        <end position="39"/>
    </location>
</feature>
<accession>A0A0D3HLD7</accession>